<evidence type="ECO:0000256" key="3">
    <source>
        <dbReference type="ARBA" id="ARBA00023002"/>
    </source>
</evidence>
<dbReference type="PANTHER" id="PTHR43255:SF1">
    <property type="entry name" value="IRON-SULFUR-BINDING OXIDOREDUCTASE FADF-RELATED"/>
    <property type="match status" value="1"/>
</dbReference>
<dbReference type="SUPFAM" id="SSF46548">
    <property type="entry name" value="alpha-helical ferredoxin"/>
    <property type="match status" value="1"/>
</dbReference>
<dbReference type="InterPro" id="IPR009051">
    <property type="entry name" value="Helical_ferredxn"/>
</dbReference>
<name>A0A7C5EQW3_9BACT</name>
<proteinExistence type="predicted"/>
<evidence type="ECO:0000259" key="6">
    <source>
        <dbReference type="PROSITE" id="PS51379"/>
    </source>
</evidence>
<dbReference type="Pfam" id="PF13183">
    <property type="entry name" value="Fer4_8"/>
    <property type="match status" value="1"/>
</dbReference>
<feature type="domain" description="4Fe-4S ferredoxin-type" evidence="6">
    <location>
        <begin position="42"/>
        <end position="72"/>
    </location>
</feature>
<evidence type="ECO:0000256" key="2">
    <source>
        <dbReference type="ARBA" id="ARBA00022723"/>
    </source>
</evidence>
<dbReference type="Gene3D" id="1.10.1060.10">
    <property type="entry name" value="Alpha-helical ferredoxin"/>
    <property type="match status" value="1"/>
</dbReference>
<dbReference type="InterPro" id="IPR051460">
    <property type="entry name" value="HdrC_iron-sulfur_subunit"/>
</dbReference>
<dbReference type="GO" id="GO:0046872">
    <property type="term" value="F:metal ion binding"/>
    <property type="evidence" value="ECO:0007669"/>
    <property type="project" value="UniProtKB-KW"/>
</dbReference>
<protein>
    <submittedName>
        <fullName evidence="7">Heterodisulfide reductase</fullName>
    </submittedName>
</protein>
<dbReference type="InterPro" id="IPR017896">
    <property type="entry name" value="4Fe4S_Fe-S-bd"/>
</dbReference>
<dbReference type="GO" id="GO:0005886">
    <property type="term" value="C:plasma membrane"/>
    <property type="evidence" value="ECO:0007669"/>
    <property type="project" value="TreeGrafter"/>
</dbReference>
<keyword evidence="2" id="KW-0479">Metal-binding</keyword>
<dbReference type="InterPro" id="IPR017900">
    <property type="entry name" value="4Fe4S_Fe_S_CS"/>
</dbReference>
<dbReference type="AlphaFoldDB" id="A0A7C5EQW3"/>
<keyword evidence="3" id="KW-0560">Oxidoreductase</keyword>
<gene>
    <name evidence="7" type="ORF">ENW48_05450</name>
</gene>
<dbReference type="GO" id="GO:0016491">
    <property type="term" value="F:oxidoreductase activity"/>
    <property type="evidence" value="ECO:0007669"/>
    <property type="project" value="UniProtKB-KW"/>
</dbReference>
<evidence type="ECO:0000256" key="4">
    <source>
        <dbReference type="ARBA" id="ARBA00023004"/>
    </source>
</evidence>
<keyword evidence="1" id="KW-0004">4Fe-4S</keyword>
<dbReference type="PROSITE" id="PS00198">
    <property type="entry name" value="4FE4S_FER_1"/>
    <property type="match status" value="1"/>
</dbReference>
<sequence length="209" mass="23661">MCPRKRKSGNSKARPANLLSYPPYPTVIVSSGMGEFAAEVIRQSKTNLNLCFQCRSCANGCPFVAAMDYPPNVIIRMIQLGLQQQVLESQAIWICVNCHTCSSQCPNNIDLAAVMNTLTTMALEQGMRVGVPSILDFHLEVLRSLENYGRTHKLRIMLRHKLATRNWFEDVDVGLRMLAKGKLDLFPSRVKAMEEIHRFFAPFWKTCKP</sequence>
<comment type="caution">
    <text evidence="7">The sequence shown here is derived from an EMBL/GenBank/DDBJ whole genome shotgun (WGS) entry which is preliminary data.</text>
</comment>
<keyword evidence="4" id="KW-0408">Iron</keyword>
<keyword evidence="5" id="KW-0411">Iron-sulfur</keyword>
<evidence type="ECO:0000256" key="5">
    <source>
        <dbReference type="ARBA" id="ARBA00023014"/>
    </source>
</evidence>
<accession>A0A7C5EQW3</accession>
<dbReference type="PROSITE" id="PS51379">
    <property type="entry name" value="4FE4S_FER_2"/>
    <property type="match status" value="1"/>
</dbReference>
<evidence type="ECO:0000313" key="7">
    <source>
        <dbReference type="EMBL" id="HGZ11643.1"/>
    </source>
</evidence>
<reference evidence="7" key="1">
    <citation type="journal article" date="2020" name="mSystems">
        <title>Genome- and Community-Level Interaction Insights into Carbon Utilization and Element Cycling Functions of Hydrothermarchaeota in Hydrothermal Sediment.</title>
        <authorList>
            <person name="Zhou Z."/>
            <person name="Liu Y."/>
            <person name="Xu W."/>
            <person name="Pan J."/>
            <person name="Luo Z.H."/>
            <person name="Li M."/>
        </authorList>
    </citation>
    <scope>NUCLEOTIDE SEQUENCE [LARGE SCALE GENOMIC DNA]</scope>
    <source>
        <strain evidence="7">SpSt-853</strain>
    </source>
</reference>
<organism evidence="7">
    <name type="scientific">Desulfobacca acetoxidans</name>
    <dbReference type="NCBI Taxonomy" id="60893"/>
    <lineage>
        <taxon>Bacteria</taxon>
        <taxon>Pseudomonadati</taxon>
        <taxon>Thermodesulfobacteriota</taxon>
        <taxon>Desulfobaccia</taxon>
        <taxon>Desulfobaccales</taxon>
        <taxon>Desulfobaccaceae</taxon>
        <taxon>Desulfobacca</taxon>
    </lineage>
</organism>
<evidence type="ECO:0000256" key="1">
    <source>
        <dbReference type="ARBA" id="ARBA00022485"/>
    </source>
</evidence>
<dbReference type="EMBL" id="DTKJ01000040">
    <property type="protein sequence ID" value="HGZ11643.1"/>
    <property type="molecule type" value="Genomic_DNA"/>
</dbReference>
<dbReference type="PANTHER" id="PTHR43255">
    <property type="entry name" value="IRON-SULFUR-BINDING OXIDOREDUCTASE FADF-RELATED-RELATED"/>
    <property type="match status" value="1"/>
</dbReference>
<dbReference type="GO" id="GO:0051539">
    <property type="term" value="F:4 iron, 4 sulfur cluster binding"/>
    <property type="evidence" value="ECO:0007669"/>
    <property type="project" value="UniProtKB-KW"/>
</dbReference>